<dbReference type="InterPro" id="IPR044884">
    <property type="entry name" value="Ribosomal_mL55_sf"/>
</dbReference>
<sequence>MFKRLVQNGLEKVSCMRVVTRDASYRASLNSIKRPVYARMYPVTLVKPDGSSITIKYHEPIAIIKLPFDINQLNETEKKRRMLKRQMSSKGDRKSSDSVNQIMDKTVKFDPKKYLNLTKKK</sequence>
<evidence type="ECO:0000313" key="2">
    <source>
        <dbReference type="EMBL" id="RNA41437.1"/>
    </source>
</evidence>
<dbReference type="AlphaFoldDB" id="A0A3M7T0F8"/>
<dbReference type="Gene3D" id="6.20.130.20">
    <property type="entry name" value="Mitochondrial ribosomal protein L55"/>
    <property type="match status" value="1"/>
</dbReference>
<keyword evidence="3" id="KW-1185">Reference proteome</keyword>
<dbReference type="OrthoDB" id="9986315at2759"/>
<evidence type="ECO:0000256" key="1">
    <source>
        <dbReference type="SAM" id="MobiDB-lite"/>
    </source>
</evidence>
<reference evidence="2 3" key="1">
    <citation type="journal article" date="2018" name="Sci. Rep.">
        <title>Genomic signatures of local adaptation to the degree of environmental predictability in rotifers.</title>
        <authorList>
            <person name="Franch-Gras L."/>
            <person name="Hahn C."/>
            <person name="Garcia-Roger E.M."/>
            <person name="Carmona M.J."/>
            <person name="Serra M."/>
            <person name="Gomez A."/>
        </authorList>
    </citation>
    <scope>NUCLEOTIDE SEQUENCE [LARGE SCALE GENOMIC DNA]</scope>
    <source>
        <strain evidence="2">HYR1</strain>
    </source>
</reference>
<accession>A0A3M7T0F8</accession>
<comment type="caution">
    <text evidence="2">The sequence shown here is derived from an EMBL/GenBank/DDBJ whole genome shotgun (WGS) entry which is preliminary data.</text>
</comment>
<dbReference type="EMBL" id="REGN01000502">
    <property type="protein sequence ID" value="RNA41437.1"/>
    <property type="molecule type" value="Genomic_DNA"/>
</dbReference>
<dbReference type="PANTHER" id="PTHR34095">
    <property type="entry name" value="39S RIBOSOMAL PROTEIN L55, MITOCHONDRIAL"/>
    <property type="match status" value="1"/>
</dbReference>
<dbReference type="InterPro" id="IPR018615">
    <property type="entry name" value="Ribosomal_mL55"/>
</dbReference>
<dbReference type="PANTHER" id="PTHR34095:SF1">
    <property type="entry name" value="LARGE RIBOSOMAL SUBUNIT PROTEIN ML55"/>
    <property type="match status" value="1"/>
</dbReference>
<gene>
    <name evidence="2" type="ORF">BpHYR1_048132</name>
</gene>
<dbReference type="Proteomes" id="UP000276133">
    <property type="component" value="Unassembled WGS sequence"/>
</dbReference>
<evidence type="ECO:0000313" key="3">
    <source>
        <dbReference type="Proteomes" id="UP000276133"/>
    </source>
</evidence>
<proteinExistence type="predicted"/>
<protein>
    <submittedName>
        <fullName evidence="2">39S ribosomal mitochondrial</fullName>
    </submittedName>
</protein>
<dbReference type="Pfam" id="PF09776">
    <property type="entry name" value="Mitoc_L55"/>
    <property type="match status" value="1"/>
</dbReference>
<organism evidence="2 3">
    <name type="scientific">Brachionus plicatilis</name>
    <name type="common">Marine rotifer</name>
    <name type="synonym">Brachionus muelleri</name>
    <dbReference type="NCBI Taxonomy" id="10195"/>
    <lineage>
        <taxon>Eukaryota</taxon>
        <taxon>Metazoa</taxon>
        <taxon>Spiralia</taxon>
        <taxon>Gnathifera</taxon>
        <taxon>Rotifera</taxon>
        <taxon>Eurotatoria</taxon>
        <taxon>Monogononta</taxon>
        <taxon>Pseudotrocha</taxon>
        <taxon>Ploima</taxon>
        <taxon>Brachionidae</taxon>
        <taxon>Brachionus</taxon>
    </lineage>
</organism>
<dbReference type="GO" id="GO:0003735">
    <property type="term" value="F:structural constituent of ribosome"/>
    <property type="evidence" value="ECO:0007669"/>
    <property type="project" value="InterPro"/>
</dbReference>
<dbReference type="GO" id="GO:0005762">
    <property type="term" value="C:mitochondrial large ribosomal subunit"/>
    <property type="evidence" value="ECO:0007669"/>
    <property type="project" value="InterPro"/>
</dbReference>
<dbReference type="STRING" id="10195.A0A3M7T0F8"/>
<feature type="region of interest" description="Disordered" evidence="1">
    <location>
        <begin position="80"/>
        <end position="104"/>
    </location>
</feature>
<dbReference type="GO" id="GO:0006412">
    <property type="term" value="P:translation"/>
    <property type="evidence" value="ECO:0007669"/>
    <property type="project" value="TreeGrafter"/>
</dbReference>
<name>A0A3M7T0F8_BRAPC</name>